<sequence>MNRPTLLYAGRTVAAAALLALLALTADLARAANGAPPTAQPPDPGQPLKCDGSARGGDGQGQMRGTSNCDRKAAAARTAARKLEAMKKAGLAQQGGKP</sequence>
<feature type="signal peptide" evidence="2">
    <location>
        <begin position="1"/>
        <end position="31"/>
    </location>
</feature>
<gene>
    <name evidence="3" type="ORF">JFN93_14770</name>
</gene>
<feature type="chain" id="PRO_5035323816" description="Phosphate starvation-inducible protein PsiF" evidence="2">
    <location>
        <begin position="32"/>
        <end position="98"/>
    </location>
</feature>
<keyword evidence="2" id="KW-0732">Signal</keyword>
<name>A0A8J7JEF2_9BACT</name>
<dbReference type="RefSeq" id="WP_199384866.1">
    <property type="nucleotide sequence ID" value="NZ_JAEMHM010000011.1"/>
</dbReference>
<reference evidence="3" key="1">
    <citation type="submission" date="2020-12" db="EMBL/GenBank/DDBJ databases">
        <title>Geomonas sp. Red875, isolated from river sediment.</title>
        <authorList>
            <person name="Xu Z."/>
            <person name="Zhang Z."/>
            <person name="Masuda Y."/>
            <person name="Itoh H."/>
            <person name="Senoo K."/>
        </authorList>
    </citation>
    <scope>NUCLEOTIDE SEQUENCE</scope>
    <source>
        <strain evidence="3">Red875</strain>
    </source>
</reference>
<evidence type="ECO:0008006" key="5">
    <source>
        <dbReference type="Google" id="ProtNLM"/>
    </source>
</evidence>
<evidence type="ECO:0000256" key="1">
    <source>
        <dbReference type="SAM" id="MobiDB-lite"/>
    </source>
</evidence>
<dbReference type="Proteomes" id="UP000636888">
    <property type="component" value="Unassembled WGS sequence"/>
</dbReference>
<comment type="caution">
    <text evidence="3">The sequence shown here is derived from an EMBL/GenBank/DDBJ whole genome shotgun (WGS) entry which is preliminary data.</text>
</comment>
<evidence type="ECO:0000313" key="3">
    <source>
        <dbReference type="EMBL" id="MBJ6725978.1"/>
    </source>
</evidence>
<evidence type="ECO:0000256" key="2">
    <source>
        <dbReference type="SAM" id="SignalP"/>
    </source>
</evidence>
<keyword evidence="4" id="KW-1185">Reference proteome</keyword>
<proteinExistence type="predicted"/>
<dbReference type="AlphaFoldDB" id="A0A8J7JEF2"/>
<feature type="region of interest" description="Disordered" evidence="1">
    <location>
        <begin position="32"/>
        <end position="75"/>
    </location>
</feature>
<evidence type="ECO:0000313" key="4">
    <source>
        <dbReference type="Proteomes" id="UP000636888"/>
    </source>
</evidence>
<accession>A0A8J7JEF2</accession>
<dbReference type="EMBL" id="JAEMHM010000011">
    <property type="protein sequence ID" value="MBJ6725978.1"/>
    <property type="molecule type" value="Genomic_DNA"/>
</dbReference>
<organism evidence="3 4">
    <name type="scientific">Geomesophilobacter sediminis</name>
    <dbReference type="NCBI Taxonomy" id="2798584"/>
    <lineage>
        <taxon>Bacteria</taxon>
        <taxon>Pseudomonadati</taxon>
        <taxon>Thermodesulfobacteriota</taxon>
        <taxon>Desulfuromonadia</taxon>
        <taxon>Geobacterales</taxon>
        <taxon>Geobacteraceae</taxon>
        <taxon>Geomesophilobacter</taxon>
    </lineage>
</organism>
<protein>
    <recommendedName>
        <fullName evidence="5">Phosphate starvation-inducible protein PsiF</fullName>
    </recommendedName>
</protein>